<keyword evidence="3" id="KW-1185">Reference proteome</keyword>
<gene>
    <name evidence="4" type="primary">LOC103509574</name>
</gene>
<feature type="compositionally biased region" description="Polar residues" evidence="2">
    <location>
        <begin position="348"/>
        <end position="375"/>
    </location>
</feature>
<dbReference type="Pfam" id="PF03359">
    <property type="entry name" value="GKAP"/>
    <property type="match status" value="1"/>
</dbReference>
<proteinExistence type="inferred from homology"/>
<dbReference type="STRING" id="121845.A0A1S4ECA9"/>
<evidence type="ECO:0000256" key="2">
    <source>
        <dbReference type="SAM" id="MobiDB-lite"/>
    </source>
</evidence>
<dbReference type="Proteomes" id="UP000079169">
    <property type="component" value="Unplaced"/>
</dbReference>
<evidence type="ECO:0000313" key="4">
    <source>
        <dbReference type="RefSeq" id="XP_017299717.1"/>
    </source>
</evidence>
<feature type="compositionally biased region" description="Low complexity" evidence="2">
    <location>
        <begin position="380"/>
        <end position="389"/>
    </location>
</feature>
<evidence type="ECO:0000256" key="1">
    <source>
        <dbReference type="ARBA" id="ARBA00008839"/>
    </source>
</evidence>
<dbReference type="GO" id="GO:0023052">
    <property type="term" value="P:signaling"/>
    <property type="evidence" value="ECO:0007669"/>
    <property type="project" value="InterPro"/>
</dbReference>
<dbReference type="RefSeq" id="XP_017299717.1">
    <property type="nucleotide sequence ID" value="XM_017444228.2"/>
</dbReference>
<comment type="similarity">
    <text evidence="1">Belongs to the SAPAP family.</text>
</comment>
<feature type="compositionally biased region" description="Basic and acidic residues" evidence="2">
    <location>
        <begin position="255"/>
        <end position="271"/>
    </location>
</feature>
<feature type="compositionally biased region" description="Basic residues" evidence="2">
    <location>
        <begin position="70"/>
        <end position="80"/>
    </location>
</feature>
<dbReference type="InterPro" id="IPR005026">
    <property type="entry name" value="SAPAP"/>
</dbReference>
<accession>A0A1S4ECA9</accession>
<dbReference type="KEGG" id="dci:103509574"/>
<feature type="region of interest" description="Disordered" evidence="2">
    <location>
        <begin position="58"/>
        <end position="83"/>
    </location>
</feature>
<dbReference type="AlphaFoldDB" id="A0A1S4ECA9"/>
<feature type="region of interest" description="Disordered" evidence="2">
    <location>
        <begin position="255"/>
        <end position="519"/>
    </location>
</feature>
<dbReference type="PaxDb" id="121845-A0A1S4ECA9"/>
<dbReference type="PANTHER" id="PTHR12353">
    <property type="entry name" value="DISKS LARGE-ASSOCIATED PROTEIN DAP SAP90/PSD-95-ASSOCIATED PROTEIN"/>
    <property type="match status" value="1"/>
</dbReference>
<dbReference type="PANTHER" id="PTHR12353:SF1">
    <property type="entry name" value="DISKS LARGE-ASSOCIATED PROTEIN 5"/>
    <property type="match status" value="1"/>
</dbReference>
<feature type="compositionally biased region" description="Basic residues" evidence="2">
    <location>
        <begin position="309"/>
        <end position="320"/>
    </location>
</feature>
<name>A0A1S4ECA9_DIACI</name>
<protein>
    <submittedName>
        <fullName evidence="4">Neurofilament heavy polypeptide-like</fullName>
    </submittedName>
</protein>
<feature type="compositionally biased region" description="Basic residues" evidence="2">
    <location>
        <begin position="272"/>
        <end position="283"/>
    </location>
</feature>
<reference evidence="4" key="1">
    <citation type="submission" date="2025-08" db="UniProtKB">
        <authorList>
            <consortium name="RefSeq"/>
        </authorList>
    </citation>
    <scope>IDENTIFICATION</scope>
</reference>
<dbReference type="GeneID" id="103509574"/>
<sequence>MSNLIDQYENQSEQAQPRILENDLDSFWDMIYIQVALMYKKFDRLKQLKTDQWIDKEEEERKRKQEAKMAKNKTAVRTRAQRMEDYRQEKLKRREEIRKKTLPPFRAGIVHHTLDSPYKYFNGKESAPPLPPPPSTAATSTAFKVNFNGLYSIISFTFFHPSKRTQLGTSTATEQPTEDKDDTKVFSGVFFHIESPVSNKVQKKVTLSSPAVKKQNPKQASIMNMLAVSPLAKSLAATSLVEVTTDATASEMRRGILKKTVERDQGGEGMKKKSTGRKSRGGKKICFSLVEPESAGEEPYFTPPQTPKRAIRKTPHKPPKSNHTDSEPNHTDNEPNHTNSEHMEVSPTLATLENQRPTRVSRTPQTKSARVSKTPQLGDENNSNLLNLSEESRKSPRRSKTPQKESPKTVLIGGENNNLLSVTEEFLRLQNPESRKSPRRSKTPHKESPKTVLIGGENNNLLSVTEEFPTHKSPRGSKTPQKGSAKLSRTPPKGRNSPLLSIPADYLPRKSPRMSKAPERLTLDDFRITPKKSKRNFVLRPSRLSVKNACT</sequence>
<feature type="compositionally biased region" description="Basic and acidic residues" evidence="2">
    <location>
        <begin position="58"/>
        <end position="69"/>
    </location>
</feature>
<evidence type="ECO:0000313" key="3">
    <source>
        <dbReference type="Proteomes" id="UP000079169"/>
    </source>
</evidence>
<organism evidence="3 4">
    <name type="scientific">Diaphorina citri</name>
    <name type="common">Asian citrus psyllid</name>
    <dbReference type="NCBI Taxonomy" id="121845"/>
    <lineage>
        <taxon>Eukaryota</taxon>
        <taxon>Metazoa</taxon>
        <taxon>Ecdysozoa</taxon>
        <taxon>Arthropoda</taxon>
        <taxon>Hexapoda</taxon>
        <taxon>Insecta</taxon>
        <taxon>Pterygota</taxon>
        <taxon>Neoptera</taxon>
        <taxon>Paraneoptera</taxon>
        <taxon>Hemiptera</taxon>
        <taxon>Sternorrhyncha</taxon>
        <taxon>Psylloidea</taxon>
        <taxon>Psyllidae</taxon>
        <taxon>Diaphorininae</taxon>
        <taxon>Diaphorina</taxon>
    </lineage>
</organism>
<feature type="compositionally biased region" description="Basic and acidic residues" evidence="2">
    <location>
        <begin position="322"/>
        <end position="344"/>
    </location>
</feature>